<dbReference type="PROSITE" id="PS51502">
    <property type="entry name" value="S_R_A_B_BARREL"/>
    <property type="match status" value="1"/>
</dbReference>
<dbReference type="SUPFAM" id="SSF54909">
    <property type="entry name" value="Dimeric alpha+beta barrel"/>
    <property type="match status" value="1"/>
</dbReference>
<dbReference type="InterPro" id="IPR011008">
    <property type="entry name" value="Dimeric_a/b-barrel"/>
</dbReference>
<dbReference type="Gene3D" id="3.30.70.100">
    <property type="match status" value="1"/>
</dbReference>
<organism evidence="2 3">
    <name type="scientific">Stappia taiwanensis</name>
    <dbReference type="NCBI Taxonomy" id="992267"/>
    <lineage>
        <taxon>Bacteria</taxon>
        <taxon>Pseudomonadati</taxon>
        <taxon>Pseudomonadota</taxon>
        <taxon>Alphaproteobacteria</taxon>
        <taxon>Hyphomicrobiales</taxon>
        <taxon>Stappiaceae</taxon>
        <taxon>Stappia</taxon>
    </lineage>
</organism>
<reference evidence="2 3" key="1">
    <citation type="submission" date="2020-07" db="EMBL/GenBank/DDBJ databases">
        <authorList>
            <person name="Li M."/>
        </authorList>
    </citation>
    <scope>NUCLEOTIDE SEQUENCE [LARGE SCALE GENOMIC DNA]</scope>
    <source>
        <strain evidence="2 3">DSM 23284</strain>
    </source>
</reference>
<dbReference type="Proteomes" id="UP000559404">
    <property type="component" value="Unassembled WGS sequence"/>
</dbReference>
<evidence type="ECO:0000259" key="1">
    <source>
        <dbReference type="PROSITE" id="PS51502"/>
    </source>
</evidence>
<protein>
    <submittedName>
        <fullName evidence="2">Dabb family protein</fullName>
    </submittedName>
</protein>
<comment type="caution">
    <text evidence="2">The sequence shown here is derived from an EMBL/GenBank/DDBJ whole genome shotgun (WGS) entry which is preliminary data.</text>
</comment>
<name>A0A838XL19_9HYPH</name>
<dbReference type="AlphaFoldDB" id="A0A838XL19"/>
<reference evidence="2 3" key="2">
    <citation type="submission" date="2020-08" db="EMBL/GenBank/DDBJ databases">
        <title>Stappia taiwanensis sp. nov., isolated from a coastal thermal spring.</title>
        <authorList>
            <person name="Kampfer P."/>
        </authorList>
    </citation>
    <scope>NUCLEOTIDE SEQUENCE [LARGE SCALE GENOMIC DNA]</scope>
    <source>
        <strain evidence="2 3">DSM 23284</strain>
    </source>
</reference>
<dbReference type="EMBL" id="JACEON010000002">
    <property type="protein sequence ID" value="MBA4610547.1"/>
    <property type="molecule type" value="Genomic_DNA"/>
</dbReference>
<proteinExistence type="predicted"/>
<evidence type="ECO:0000313" key="3">
    <source>
        <dbReference type="Proteomes" id="UP000559404"/>
    </source>
</evidence>
<accession>A0A838XL19</accession>
<evidence type="ECO:0000313" key="2">
    <source>
        <dbReference type="EMBL" id="MBA4610547.1"/>
    </source>
</evidence>
<dbReference type="InterPro" id="IPR013097">
    <property type="entry name" value="Dabb"/>
</dbReference>
<dbReference type="RefSeq" id="WP_181758743.1">
    <property type="nucleotide sequence ID" value="NZ_BMCR01000002.1"/>
</dbReference>
<dbReference type="SMART" id="SM00886">
    <property type="entry name" value="Dabb"/>
    <property type="match status" value="1"/>
</dbReference>
<keyword evidence="3" id="KW-1185">Reference proteome</keyword>
<gene>
    <name evidence="2" type="ORF">H1W37_02680</name>
</gene>
<sequence length="99" mass="11384">MYTHIVLLQLSGLDADFHSKTEALISELKEELPFVRSYAFVRNEARRSSGYDWAILSSFDTAADHERYQASRMHRRIQDFMERYIDGLIVCDAATAPAP</sequence>
<dbReference type="Pfam" id="PF07876">
    <property type="entry name" value="Dabb"/>
    <property type="match status" value="1"/>
</dbReference>
<feature type="domain" description="Stress-response A/B barrel" evidence="1">
    <location>
        <begin position="2"/>
        <end position="93"/>
    </location>
</feature>